<dbReference type="EMBL" id="LR134384">
    <property type="protein sequence ID" value="VEH16199.1"/>
    <property type="molecule type" value="Genomic_DNA"/>
</dbReference>
<gene>
    <name evidence="1" type="ORF">NCTC13071_02222</name>
</gene>
<dbReference type="KEGG" id="poc:NCTC13071_02222"/>
<proteinExistence type="predicted"/>
<name>A0A3S4T6X9_9BACT</name>
<accession>A0A3S4T6X9</accession>
<dbReference type="RefSeq" id="WP_018919569.1">
    <property type="nucleotide sequence ID" value="NZ_CAUTNN010000021.1"/>
</dbReference>
<protein>
    <submittedName>
        <fullName evidence="1">Uncharacterized protein</fullName>
    </submittedName>
</protein>
<dbReference type="Proteomes" id="UP000274578">
    <property type="component" value="Chromosome 1"/>
</dbReference>
<evidence type="ECO:0000313" key="2">
    <source>
        <dbReference type="Proteomes" id="UP000274578"/>
    </source>
</evidence>
<reference evidence="1 2" key="1">
    <citation type="submission" date="2018-12" db="EMBL/GenBank/DDBJ databases">
        <authorList>
            <consortium name="Pathogen Informatics"/>
        </authorList>
    </citation>
    <scope>NUCLEOTIDE SEQUENCE [LARGE SCALE GENOMIC DNA]</scope>
    <source>
        <strain evidence="1 2">NCTC13071</strain>
    </source>
</reference>
<evidence type="ECO:0000313" key="1">
    <source>
        <dbReference type="EMBL" id="VEH16199.1"/>
    </source>
</evidence>
<sequence length="82" mass="8989">MTQLVITIKDDKIIPYLKKVLEAISGVVNVKTCSEKTETIVDPDTGWALNDDIVSDVVAYRSGKDKGYLAKDADDLFAQLDA</sequence>
<dbReference type="GeneID" id="85012987"/>
<organism evidence="1 2">
    <name type="scientific">Segatella oris</name>
    <dbReference type="NCBI Taxonomy" id="28135"/>
    <lineage>
        <taxon>Bacteria</taxon>
        <taxon>Pseudomonadati</taxon>
        <taxon>Bacteroidota</taxon>
        <taxon>Bacteroidia</taxon>
        <taxon>Bacteroidales</taxon>
        <taxon>Prevotellaceae</taxon>
        <taxon>Segatella</taxon>
    </lineage>
</organism>
<dbReference type="AlphaFoldDB" id="A0A3S4T6X9"/>